<keyword evidence="2" id="KW-1185">Reference proteome</keyword>
<dbReference type="Proteomes" id="UP001193389">
    <property type="component" value="Chromosome"/>
</dbReference>
<gene>
    <name evidence="1" type="ORF">AQPE_4501</name>
</gene>
<dbReference type="EMBL" id="AP018694">
    <property type="protein sequence ID" value="BBE20310.1"/>
    <property type="molecule type" value="Genomic_DNA"/>
</dbReference>
<dbReference type="KEGG" id="anf:AQPE_4501"/>
<dbReference type="RefSeq" id="WP_318348470.1">
    <property type="nucleotide sequence ID" value="NZ_AP018694.1"/>
</dbReference>
<name>A0A5K7SFD2_9BACT</name>
<sequence length="601" mass="68543">MSFQNNPHTFHIPVLGLCYTMDTPIKVAHYGISSAISLVDDITMEKLREFYCQKFNLPFQSIPTKTEDHRAKRITAYLNTVQVIVKQKFENLKNSVSQKEEELEKYIAMLPDMSEIKQKFNQMINTADMKQKLSEWLKENLVAGEIDVNIMSKLDRDNFKDGEKLPSIYSDAQASLRGFALSDLSSSLVLSAGMNPRLYSYLEEFEDFYPNAQMELKKKVILKVSDYRSALIQGRFLAKKGIWVSEYRVESGLNCGGHAFATDGFLMGPVLEEFKQNKEQLIETVHDIYVKALAEKGKPVPEKPFLMKITAQGGVGSNTEHQFLLDYYNLDSIGWGTPFLLVPEAVTVDEQTLEVLVNAKEEDLYMSDVSPLGVIFNNVRGTGMDLKKEAQNKEGKYGFPCVKKYLALTPVFTEEGTCTASKEFQRKKIQELKEQNLNAMEFEKELNKITDKACLCNGLTASSLMEYGLDTKIEGTAVSICPGPNLAYFSSTYSLKKMVDHIYGRTNVMERTDRPNLFMKELSMYIEYLNGKLEETVKPFTDKQKKHFVTFQENLNKGVEYYKELFQRCKTQLEDSTSKNNLMADLEKMKLELANLKAKLV</sequence>
<evidence type="ECO:0000313" key="1">
    <source>
        <dbReference type="EMBL" id="BBE20310.1"/>
    </source>
</evidence>
<accession>A0A5K7SFD2</accession>
<reference evidence="1" key="1">
    <citation type="journal article" date="2020" name="Int. J. Syst. Evol. Microbiol.">
        <title>Aquipluma nitroreducens gen. nov. sp. nov., a novel facultatively anaerobic bacterium isolated from a freshwater lake.</title>
        <authorList>
            <person name="Watanabe M."/>
            <person name="Kojima H."/>
            <person name="Fukui M."/>
        </authorList>
    </citation>
    <scope>NUCLEOTIDE SEQUENCE</scope>
    <source>
        <strain evidence="1">MeG22</strain>
    </source>
</reference>
<organism evidence="1 2">
    <name type="scientific">Aquipluma nitroreducens</name>
    <dbReference type="NCBI Taxonomy" id="2010828"/>
    <lineage>
        <taxon>Bacteria</taxon>
        <taxon>Pseudomonadati</taxon>
        <taxon>Bacteroidota</taxon>
        <taxon>Bacteroidia</taxon>
        <taxon>Marinilabiliales</taxon>
        <taxon>Prolixibacteraceae</taxon>
        <taxon>Aquipluma</taxon>
    </lineage>
</organism>
<proteinExistence type="predicted"/>
<protein>
    <submittedName>
        <fullName evidence="1">Uncharacterized protein</fullName>
    </submittedName>
</protein>
<dbReference type="AlphaFoldDB" id="A0A5K7SFD2"/>
<evidence type="ECO:0000313" key="2">
    <source>
        <dbReference type="Proteomes" id="UP001193389"/>
    </source>
</evidence>